<sequence length="535" mass="60613">MAQESASDLMYVDDFYLSLLFDEKEEEIIHPKKRRKIEKGEDILPVSDAKYAEGLQFQEALMGSLITSQMSNNGASSSSSSLPTIQASPLAHNPEPEEATKEAGESSHSFCNICVERKDSDQMFRNESCVHSFCSDCISKHVATKIQDGITVVSCPGLECKGVLELDACRPVLSKDVLERWDEVLCTALFAPQMMFYCPFKDCSAMLVNDNEEGEVVRQSECPFCHRLFCAQCYVPWHPGVECEEFQRLNESERGREDLMLRELAQEKKWTRCSNCKYYVERTEGVHSSFAMDVEHHGLTIMMEEAMKESASDNRILADDFCFSTKEAGESSQYYCFVCDICVERKDGHQMFINEACLHSFCSDCISKHVATKIQGGITIVSCPGLECQGVLGVNTCRPMLPKDVMERWDEELCIALFASEMVFYCPFKDCSAMLVDDNGGGDVVRESECPFCHRLFCAQCQVPWHPGVECQEFQILNESERGREDLMLRKLAHQKKWKRCPNCKYFVETTAGVNSNFAMDEEDRGLQIMVVMNA</sequence>
<comment type="function">
    <text evidence="3">Might act as an E3 ubiquitin-protein ligase, or as part of E3 complex, which accepts ubiquitin from specific E2 ubiquitin-conjugating enzymes and then transfers it to substrates.</text>
</comment>
<protein>
    <recommendedName>
        <fullName evidence="6">RBR-type E3 ubiquitin transferase</fullName>
        <ecNumber evidence="6">2.3.2.31</ecNumber>
    </recommendedName>
</protein>
<dbReference type="FunFam" id="3.30.40.10:FF:000230">
    <property type="entry name" value="RBR-type E3 ubiquitin transferase"/>
    <property type="match status" value="2"/>
</dbReference>
<reference evidence="17 18" key="1">
    <citation type="submission" date="2019-06" db="EMBL/GenBank/DDBJ databases">
        <title>A chromosomal-level reference genome of Carpinus fangiana (Coryloideae, Betulaceae).</title>
        <authorList>
            <person name="Yang X."/>
            <person name="Wang Z."/>
            <person name="Zhang L."/>
            <person name="Hao G."/>
            <person name="Liu J."/>
            <person name="Yang Y."/>
        </authorList>
    </citation>
    <scope>NUCLEOTIDE SEQUENCE [LARGE SCALE GENOMIC DNA]</scope>
    <source>
        <strain evidence="17">Cfa_2016G</strain>
        <tissue evidence="17">Leaf</tissue>
    </source>
</reference>
<evidence type="ECO:0000259" key="16">
    <source>
        <dbReference type="PROSITE" id="PS51873"/>
    </source>
</evidence>
<feature type="domain" description="RING-type" evidence="15">
    <location>
        <begin position="339"/>
        <end position="384"/>
    </location>
</feature>
<evidence type="ECO:0000256" key="13">
    <source>
        <dbReference type="PROSITE-ProRule" id="PRU00175"/>
    </source>
</evidence>
<evidence type="ECO:0000259" key="15">
    <source>
        <dbReference type="PROSITE" id="PS50089"/>
    </source>
</evidence>
<keyword evidence="11" id="KW-0833">Ubl conjugation pathway</keyword>
<dbReference type="EMBL" id="CM017321">
    <property type="protein sequence ID" value="KAE7999762.1"/>
    <property type="molecule type" value="Genomic_DNA"/>
</dbReference>
<dbReference type="GO" id="GO:0061630">
    <property type="term" value="F:ubiquitin protein ligase activity"/>
    <property type="evidence" value="ECO:0007669"/>
    <property type="project" value="UniProtKB-EC"/>
</dbReference>
<keyword evidence="10 13" id="KW-0863">Zinc-finger</keyword>
<evidence type="ECO:0000256" key="9">
    <source>
        <dbReference type="ARBA" id="ARBA00022737"/>
    </source>
</evidence>
<dbReference type="CDD" id="cd22582">
    <property type="entry name" value="BRcat_RBR_unk"/>
    <property type="match status" value="2"/>
</dbReference>
<name>A0A5N6QK88_9ROSI</name>
<evidence type="ECO:0000313" key="18">
    <source>
        <dbReference type="Proteomes" id="UP000327013"/>
    </source>
</evidence>
<evidence type="ECO:0000256" key="1">
    <source>
        <dbReference type="ARBA" id="ARBA00001798"/>
    </source>
</evidence>
<comment type="cofactor">
    <cofactor evidence="2">
        <name>Zn(2+)</name>
        <dbReference type="ChEBI" id="CHEBI:29105"/>
    </cofactor>
</comment>
<dbReference type="OrthoDB" id="10009520at2759"/>
<evidence type="ECO:0000313" key="17">
    <source>
        <dbReference type="EMBL" id="KAE7999762.1"/>
    </source>
</evidence>
<dbReference type="Pfam" id="PF00097">
    <property type="entry name" value="zf-C3HC4"/>
    <property type="match status" value="1"/>
</dbReference>
<dbReference type="InterPro" id="IPR044066">
    <property type="entry name" value="TRIAD_supradom"/>
</dbReference>
<evidence type="ECO:0000256" key="12">
    <source>
        <dbReference type="ARBA" id="ARBA00022833"/>
    </source>
</evidence>
<proteinExistence type="inferred from homology"/>
<feature type="compositionally biased region" description="Basic and acidic residues" evidence="14">
    <location>
        <begin position="94"/>
        <end position="104"/>
    </location>
</feature>
<dbReference type="Pfam" id="PF01485">
    <property type="entry name" value="IBR"/>
    <property type="match status" value="2"/>
</dbReference>
<keyword evidence="9" id="KW-0677">Repeat</keyword>
<dbReference type="GO" id="GO:0008270">
    <property type="term" value="F:zinc ion binding"/>
    <property type="evidence" value="ECO:0007669"/>
    <property type="project" value="UniProtKB-KW"/>
</dbReference>
<dbReference type="SMART" id="SM00184">
    <property type="entry name" value="RING"/>
    <property type="match status" value="2"/>
</dbReference>
<comment type="catalytic activity">
    <reaction evidence="1">
        <text>[E2 ubiquitin-conjugating enzyme]-S-ubiquitinyl-L-cysteine + [acceptor protein]-L-lysine = [E2 ubiquitin-conjugating enzyme]-L-cysteine + [acceptor protein]-N(6)-ubiquitinyl-L-lysine.</text>
        <dbReference type="EC" id="2.3.2.31"/>
    </reaction>
</comment>
<dbReference type="AlphaFoldDB" id="A0A5N6QK88"/>
<dbReference type="UniPathway" id="UPA00143"/>
<dbReference type="InterPro" id="IPR001841">
    <property type="entry name" value="Znf_RING"/>
</dbReference>
<keyword evidence="18" id="KW-1185">Reference proteome</keyword>
<organism evidence="17 18">
    <name type="scientific">Carpinus fangiana</name>
    <dbReference type="NCBI Taxonomy" id="176857"/>
    <lineage>
        <taxon>Eukaryota</taxon>
        <taxon>Viridiplantae</taxon>
        <taxon>Streptophyta</taxon>
        <taxon>Embryophyta</taxon>
        <taxon>Tracheophyta</taxon>
        <taxon>Spermatophyta</taxon>
        <taxon>Magnoliopsida</taxon>
        <taxon>eudicotyledons</taxon>
        <taxon>Gunneridae</taxon>
        <taxon>Pentapetalae</taxon>
        <taxon>rosids</taxon>
        <taxon>fabids</taxon>
        <taxon>Fagales</taxon>
        <taxon>Betulaceae</taxon>
        <taxon>Carpinus</taxon>
    </lineage>
</organism>
<comment type="similarity">
    <text evidence="5">Belongs to the RBR family. Ariadne subfamily.</text>
</comment>
<comment type="pathway">
    <text evidence="4">Protein modification; protein ubiquitination.</text>
</comment>
<evidence type="ECO:0000256" key="14">
    <source>
        <dbReference type="SAM" id="MobiDB-lite"/>
    </source>
</evidence>
<feature type="domain" description="RING-type" evidence="16">
    <location>
        <begin position="107"/>
        <end position="392"/>
    </location>
</feature>
<evidence type="ECO:0000256" key="2">
    <source>
        <dbReference type="ARBA" id="ARBA00001947"/>
    </source>
</evidence>
<dbReference type="SMART" id="SM00647">
    <property type="entry name" value="IBR"/>
    <property type="match status" value="2"/>
</dbReference>
<dbReference type="Proteomes" id="UP000327013">
    <property type="component" value="Chromosome 1"/>
</dbReference>
<gene>
    <name evidence="17" type="ORF">FH972_004163</name>
</gene>
<dbReference type="SUPFAM" id="SSF57850">
    <property type="entry name" value="RING/U-box"/>
    <property type="match status" value="4"/>
</dbReference>
<evidence type="ECO:0000256" key="3">
    <source>
        <dbReference type="ARBA" id="ARBA00003976"/>
    </source>
</evidence>
<dbReference type="InterPro" id="IPR017907">
    <property type="entry name" value="Znf_RING_CS"/>
</dbReference>
<feature type="region of interest" description="Disordered" evidence="14">
    <location>
        <begin position="72"/>
        <end position="104"/>
    </location>
</feature>
<evidence type="ECO:0000256" key="5">
    <source>
        <dbReference type="ARBA" id="ARBA00005884"/>
    </source>
</evidence>
<dbReference type="PROSITE" id="PS51873">
    <property type="entry name" value="TRIAD"/>
    <property type="match status" value="1"/>
</dbReference>
<evidence type="ECO:0000256" key="7">
    <source>
        <dbReference type="ARBA" id="ARBA00022679"/>
    </source>
</evidence>
<accession>A0A5N6QK88</accession>
<keyword evidence="7" id="KW-0808">Transferase</keyword>
<evidence type="ECO:0000256" key="6">
    <source>
        <dbReference type="ARBA" id="ARBA00012251"/>
    </source>
</evidence>
<dbReference type="EC" id="2.3.2.31" evidence="6"/>
<evidence type="ECO:0000256" key="4">
    <source>
        <dbReference type="ARBA" id="ARBA00004906"/>
    </source>
</evidence>
<evidence type="ECO:0000256" key="11">
    <source>
        <dbReference type="ARBA" id="ARBA00022786"/>
    </source>
</evidence>
<dbReference type="PROSITE" id="PS00518">
    <property type="entry name" value="ZF_RING_1"/>
    <property type="match status" value="2"/>
</dbReference>
<dbReference type="Gene3D" id="3.30.40.10">
    <property type="entry name" value="Zinc/RING finger domain, C3HC4 (zinc finger)"/>
    <property type="match status" value="2"/>
</dbReference>
<dbReference type="PROSITE" id="PS50089">
    <property type="entry name" value="ZF_RING_2"/>
    <property type="match status" value="2"/>
</dbReference>
<dbReference type="GO" id="GO:0016567">
    <property type="term" value="P:protein ubiquitination"/>
    <property type="evidence" value="ECO:0007669"/>
    <property type="project" value="UniProtKB-UniPathway"/>
</dbReference>
<evidence type="ECO:0000256" key="8">
    <source>
        <dbReference type="ARBA" id="ARBA00022723"/>
    </source>
</evidence>
<dbReference type="PANTHER" id="PTHR11685">
    <property type="entry name" value="RBR FAMILY RING FINGER AND IBR DOMAIN-CONTAINING"/>
    <property type="match status" value="1"/>
</dbReference>
<keyword evidence="12" id="KW-0862">Zinc</keyword>
<dbReference type="InterPro" id="IPR018957">
    <property type="entry name" value="Znf_C3HC4_RING-type"/>
</dbReference>
<dbReference type="InterPro" id="IPR013083">
    <property type="entry name" value="Znf_RING/FYVE/PHD"/>
</dbReference>
<dbReference type="InterPro" id="IPR031127">
    <property type="entry name" value="E3_UB_ligase_RBR"/>
</dbReference>
<dbReference type="InterPro" id="IPR002867">
    <property type="entry name" value="IBR_dom"/>
</dbReference>
<evidence type="ECO:0000256" key="10">
    <source>
        <dbReference type="ARBA" id="ARBA00022771"/>
    </source>
</evidence>
<keyword evidence="8" id="KW-0479">Metal-binding</keyword>
<feature type="domain" description="RING-type" evidence="15">
    <location>
        <begin position="111"/>
        <end position="156"/>
    </location>
</feature>